<feature type="region of interest" description="Disordered" evidence="1">
    <location>
        <begin position="667"/>
        <end position="694"/>
    </location>
</feature>
<feature type="region of interest" description="Disordered" evidence="1">
    <location>
        <begin position="1432"/>
        <end position="1453"/>
    </location>
</feature>
<gene>
    <name evidence="3" type="ORF">EOD42_10580</name>
</gene>
<protein>
    <recommendedName>
        <fullName evidence="2">YhdP central domain-containing protein</fullName>
    </recommendedName>
</protein>
<feature type="compositionally biased region" description="Pro residues" evidence="1">
    <location>
        <begin position="486"/>
        <end position="505"/>
    </location>
</feature>
<feature type="compositionally biased region" description="Acidic residues" evidence="1">
    <location>
        <begin position="236"/>
        <end position="256"/>
    </location>
</feature>
<feature type="compositionally biased region" description="Low complexity" evidence="1">
    <location>
        <begin position="446"/>
        <end position="462"/>
    </location>
</feature>
<feature type="compositionally biased region" description="Acidic residues" evidence="1">
    <location>
        <begin position="101"/>
        <end position="116"/>
    </location>
</feature>
<proteinExistence type="predicted"/>
<dbReference type="Pfam" id="PF13116">
    <property type="entry name" value="YhdP"/>
    <property type="match status" value="1"/>
</dbReference>
<feature type="compositionally biased region" description="Low complexity" evidence="1">
    <location>
        <begin position="190"/>
        <end position="202"/>
    </location>
</feature>
<feature type="compositionally biased region" description="Acidic residues" evidence="1">
    <location>
        <begin position="166"/>
        <end position="186"/>
    </location>
</feature>
<feature type="compositionally biased region" description="Low complexity" evidence="1">
    <location>
        <begin position="16"/>
        <end position="34"/>
    </location>
</feature>
<dbReference type="EMBL" id="SACL01000003">
    <property type="protein sequence ID" value="RVT96844.1"/>
    <property type="molecule type" value="Genomic_DNA"/>
</dbReference>
<feature type="compositionally biased region" description="Low complexity" evidence="1">
    <location>
        <begin position="670"/>
        <end position="681"/>
    </location>
</feature>
<feature type="domain" description="YhdP central" evidence="2">
    <location>
        <begin position="613"/>
        <end position="1482"/>
    </location>
</feature>
<evidence type="ECO:0000256" key="1">
    <source>
        <dbReference type="SAM" id="MobiDB-lite"/>
    </source>
</evidence>
<organism evidence="3 4">
    <name type="scientific">Rhodovarius crocodyli</name>
    <dbReference type="NCBI Taxonomy" id="1979269"/>
    <lineage>
        <taxon>Bacteria</taxon>
        <taxon>Pseudomonadati</taxon>
        <taxon>Pseudomonadota</taxon>
        <taxon>Alphaproteobacteria</taxon>
        <taxon>Acetobacterales</taxon>
        <taxon>Roseomonadaceae</taxon>
        <taxon>Rhodovarius</taxon>
    </lineage>
</organism>
<feature type="compositionally biased region" description="Basic and acidic residues" evidence="1">
    <location>
        <begin position="404"/>
        <end position="421"/>
    </location>
</feature>
<dbReference type="RefSeq" id="WP_127787492.1">
    <property type="nucleotide sequence ID" value="NZ_SACL01000003.1"/>
</dbReference>
<feature type="region of interest" description="Disordered" evidence="1">
    <location>
        <begin position="1"/>
        <end position="206"/>
    </location>
</feature>
<feature type="region of interest" description="Disordered" evidence="1">
    <location>
        <begin position="219"/>
        <end position="276"/>
    </location>
</feature>
<accession>A0A437MGS3</accession>
<sequence>MVELPPAPAEEREAAETAGLPAAEAPLEEVPAAGDGAESVAGDLRQGESPAAAAVDPMPDEPLPAPEELAEPDAAVPEEEPDRVDPVPEVTAEEPVPLVEEWPEPATEDVAPEEDLTAQPADPLPETVAEEPVPAPEELAEPVAAVPEEVPDRVDPVPEVTAEEPVPLDEEPAEPVMEDVAPEEDLTAQPADPLPEAVAEEPVPAPEELAEPVAAVAEEAPNRVDPMPEVTAEEPVPLDEEPPEPVTEDVAPEEDLTGQPADPLPEAVAEEPVPAPEELAEPVAAVAEEAPNWVDPVPEVTAEEPVPLVEEPPEPVTEDVAREEDVTSNPAVEDLAEPVAALPEDEANWVDPVPQATAEEPVPLDEEPPVPVTEDVTPEEDLTSQTADPVPEAVTDEPVPVAKELAEPIAEHVASEEERTSAEPLPEVVAEQPGPDTGDLPRPVTEDVAPPEAVAENPAPLAEEPPEPVTQDAAPPEEHLASPIDEPVPAPVVEPPTPPAAPAPPTARRRLLSWRARPAVPAADRPTVPVTRPRHPAWRRTLRFALRGVMALALLGGLATAGLAWRLSRGPLELPWLRDRLEAGIVLPGGGTATAAGASLAWEGWSQGETALPALQLEGLSLRMPGIEAQVARAQLRLSLRALLRGEIAPSTLDLHAPLVRIDPAALPPADSTATEASSADQTGGDTLSDWMAAPDDDRRQYALRRLQLHGGRVEVAAGPDSPALALADIDVDARRPPQGGLQADGEAKLELLGETLPLSIVAAGVEGQDPHRLVLRAQGIRPGLVARLAPPLAPLAEIEASLDLTAGVEVDRGLVPQVLAVKLDAGQGLWRPRAGGQLPFQRLELRLGLSAEEVELRDARIVLGAQDGAQLPLFAQGQARREGDHWNAQARAEVASLDLSRLAELWPQSLAPELRGRVMAHVAAGTLRMATATGEFQVAASADAPEIRLTAAHLRLPLDAPRLGAGAGVQAEAALLDVTAGPDRLRLNEAWIRLAPIRQDTPATTLNAAGQALRADNVWRADLTAGLDGVAIQDLPRLWPAEIGGGTRGWITQNLTQGQITGGNWRVGLSMADGAEPEVTRLDGSLRITGATVHWLRPVPPIQGVNGRVEFTPDVVTVTTEGGRQTRPDGSAMGLEIPSTTMRFTGLQQHDQFADMAIQLSGSLPDLVTVLRHPRLKLFERRPLDLTVAAGQHNTRVSVGFPLLADIPNDALRVRAESRITGLSIPRILLGQALEGGTAELNVDPERLRVQGTANLLGAPMRLSVDMDLRNGPAAQIVTRETMQGTLSAEQLRVLGFDLGDILTGSVALNARTERRRNGQGQVFMNADLAPARLEIPFAGWRKDIGSPGSAEAVLRLDRDRLVSVENGRVDVLELSLRGRAVANRNSRIERYELAESQFGGSRFQGEVRPPAQPGAAWVANLRGPLFDLRPILNRPRDPPPPEGTDPPTVPPLNLEARFDRVTTSNTQQILGVQLRAGLDDHSVLRSATVRGRTGAATQGENFELVVAPRGTGRTLRLSADNGGALLAAFDATEAVQGGRMAVNAAWADNRAATPLIGSAELETFTLRRAPAMGKVLQAMTLYGLMDALRGGNGLTFSRMVVPFSLTDEVLAVTDARAISSSLGVTVRGRILRQVDVLDIEGTIVPAYLFNQLLGNLPVLGRLFSPEPGGGVFATSFRAQGPASDPQVLVNPLSTLTPGFLRGLFGLGQEPASTSSQAPARR</sequence>
<dbReference type="InterPro" id="IPR025263">
    <property type="entry name" value="YhdP_central"/>
</dbReference>
<evidence type="ECO:0000259" key="2">
    <source>
        <dbReference type="Pfam" id="PF13116"/>
    </source>
</evidence>
<dbReference type="Proteomes" id="UP000282957">
    <property type="component" value="Unassembled WGS sequence"/>
</dbReference>
<keyword evidence="4" id="KW-1185">Reference proteome</keyword>
<feature type="compositionally biased region" description="Low complexity" evidence="1">
    <location>
        <begin position="260"/>
        <end position="272"/>
    </location>
</feature>
<comment type="caution">
    <text evidence="3">The sequence shown here is derived from an EMBL/GenBank/DDBJ whole genome shotgun (WGS) entry which is preliminary data.</text>
</comment>
<name>A0A437MGS3_9PROT</name>
<feature type="compositionally biased region" description="Low complexity" evidence="1">
    <location>
        <begin position="87"/>
        <end position="100"/>
    </location>
</feature>
<reference evidence="3 4" key="1">
    <citation type="submission" date="2019-01" db="EMBL/GenBank/DDBJ databases">
        <authorList>
            <person name="Chen W.-M."/>
        </authorList>
    </citation>
    <scope>NUCLEOTIDE SEQUENCE [LARGE SCALE GENOMIC DNA]</scope>
    <source>
        <strain evidence="3 4">CCP-6</strain>
    </source>
</reference>
<feature type="region of interest" description="Disordered" evidence="1">
    <location>
        <begin position="303"/>
        <end position="332"/>
    </location>
</feature>
<evidence type="ECO:0000313" key="4">
    <source>
        <dbReference type="Proteomes" id="UP000282957"/>
    </source>
</evidence>
<feature type="region of interest" description="Disordered" evidence="1">
    <location>
        <begin position="353"/>
        <end position="506"/>
    </location>
</feature>
<feature type="compositionally biased region" description="Acidic residues" evidence="1">
    <location>
        <begin position="68"/>
        <end position="82"/>
    </location>
</feature>
<dbReference type="OrthoDB" id="7161641at2"/>
<evidence type="ECO:0000313" key="3">
    <source>
        <dbReference type="EMBL" id="RVT96844.1"/>
    </source>
</evidence>
<feature type="compositionally biased region" description="Pro residues" evidence="1">
    <location>
        <begin position="1442"/>
        <end position="1452"/>
    </location>
</feature>